<reference evidence="10 11" key="2">
    <citation type="journal article" date="2016" name="ISME J.">
        <title>Characterization of the first cultured representative of Verrucomicrobia subdivision 5 indicates the proposal of a novel phylum.</title>
        <authorList>
            <person name="Spring S."/>
            <person name="Bunk B."/>
            <person name="Sproer C."/>
            <person name="Schumann P."/>
            <person name="Rohde M."/>
            <person name="Tindall B.J."/>
            <person name="Klenk H.P."/>
        </authorList>
    </citation>
    <scope>NUCLEOTIDE SEQUENCE [LARGE SCALE GENOMIC DNA]</scope>
    <source>
        <strain evidence="10 11">L21-Fru-AB</strain>
    </source>
</reference>
<feature type="transmembrane region" description="Helical" evidence="9">
    <location>
        <begin position="270"/>
        <end position="289"/>
    </location>
</feature>
<dbReference type="InterPro" id="IPR000537">
    <property type="entry name" value="UbiA_prenyltransferase"/>
</dbReference>
<dbReference type="Pfam" id="PF01040">
    <property type="entry name" value="UbiA"/>
    <property type="match status" value="1"/>
</dbReference>
<name>A0A0G3ED49_9BACT</name>
<dbReference type="EC" id="2.5.1.74" evidence="10"/>
<feature type="transmembrane region" description="Helical" evidence="9">
    <location>
        <begin position="212"/>
        <end position="233"/>
    </location>
</feature>
<dbReference type="GO" id="GO:0016020">
    <property type="term" value="C:membrane"/>
    <property type="evidence" value="ECO:0007669"/>
    <property type="project" value="UniProtKB-SubCell"/>
</dbReference>
<keyword evidence="7 9" id="KW-1133">Transmembrane helix</keyword>
<dbReference type="OrthoDB" id="9767568at2"/>
<sequence length="293" mass="30058">MNRIQTWLVAARPFSFPATVIPVAGGSLAAAAATPAGFAWMPFLVALAAMLLLHSGVNMRSDAADFLVGIDRDAHPASGAVVRGLLTPAQARRGGMFVLACGALLGLSLVPRVGPELLALGAAGGACGLAYPRLKRHTLGDAAVLTAFGLLGSLGGWAVQTGGFAWAPLLWGLPPGLLVAAILHANNWRDAAADRAAGIRTVAGRLGPRGALYYYAALMTLPYALVPLLVALPAPEGRLPATTLLTAASLPAAILLVRRARRGALRALDASTAQLNLLFGALYLLGFVLDIAV</sequence>
<keyword evidence="5 10" id="KW-0808">Transferase</keyword>
<dbReference type="PANTHER" id="PTHR13929">
    <property type="entry name" value="1,4-DIHYDROXY-2-NAPHTHOATE OCTAPRENYLTRANSFERASE"/>
    <property type="match status" value="1"/>
</dbReference>
<dbReference type="GO" id="GO:0046428">
    <property type="term" value="F:1,4-dihydroxy-2-naphthoate polyprenyltransferase activity"/>
    <property type="evidence" value="ECO:0007669"/>
    <property type="project" value="UniProtKB-EC"/>
</dbReference>
<keyword evidence="6 9" id="KW-0812">Transmembrane</keyword>
<dbReference type="EMBL" id="CP010904">
    <property type="protein sequence ID" value="AKJ63302.1"/>
    <property type="molecule type" value="Genomic_DNA"/>
</dbReference>
<dbReference type="InterPro" id="IPR026046">
    <property type="entry name" value="UBIAD1"/>
</dbReference>
<dbReference type="AlphaFoldDB" id="A0A0G3ED49"/>
<dbReference type="Gene3D" id="1.10.357.140">
    <property type="entry name" value="UbiA prenyltransferase"/>
    <property type="match status" value="1"/>
</dbReference>
<dbReference type="GO" id="GO:0009234">
    <property type="term" value="P:menaquinone biosynthetic process"/>
    <property type="evidence" value="ECO:0007669"/>
    <property type="project" value="UniProtKB-UniPathway"/>
</dbReference>
<dbReference type="InterPro" id="IPR044878">
    <property type="entry name" value="UbiA_sf"/>
</dbReference>
<accession>A0A0G3ED49</accession>
<dbReference type="Gene3D" id="1.20.120.1780">
    <property type="entry name" value="UbiA prenyltransferase"/>
    <property type="match status" value="1"/>
</dbReference>
<gene>
    <name evidence="10" type="primary">menA</name>
    <name evidence="10" type="ORF">L21SP4_00012</name>
</gene>
<evidence type="ECO:0000256" key="5">
    <source>
        <dbReference type="ARBA" id="ARBA00022679"/>
    </source>
</evidence>
<feature type="transmembrane region" description="Helical" evidence="9">
    <location>
        <begin position="239"/>
        <end position="258"/>
    </location>
</feature>
<comment type="subcellular location">
    <subcellularLocation>
        <location evidence="1">Membrane</location>
        <topology evidence="1">Multi-pass membrane protein</topology>
    </subcellularLocation>
</comment>
<evidence type="ECO:0000256" key="4">
    <source>
        <dbReference type="ARBA" id="ARBA00022475"/>
    </source>
</evidence>
<protein>
    <submittedName>
        <fullName evidence="10">1,4-dihydroxy-2-naphthoate octaprenyltransferase</fullName>
        <ecNumber evidence="10">2.5.1.74</ecNumber>
    </submittedName>
</protein>
<evidence type="ECO:0000256" key="9">
    <source>
        <dbReference type="SAM" id="Phobius"/>
    </source>
</evidence>
<dbReference type="Proteomes" id="UP000035268">
    <property type="component" value="Chromosome"/>
</dbReference>
<keyword evidence="11" id="KW-1185">Reference proteome</keyword>
<keyword evidence="3" id="KW-0474">Menaquinone biosynthesis</keyword>
<proteinExistence type="predicted"/>
<evidence type="ECO:0000256" key="3">
    <source>
        <dbReference type="ARBA" id="ARBA00022428"/>
    </source>
</evidence>
<evidence type="ECO:0000313" key="11">
    <source>
        <dbReference type="Proteomes" id="UP000035268"/>
    </source>
</evidence>
<evidence type="ECO:0000256" key="6">
    <source>
        <dbReference type="ARBA" id="ARBA00022692"/>
    </source>
</evidence>
<dbReference type="KEGG" id="vbl:L21SP4_00012"/>
<organism evidence="10 11">
    <name type="scientific">Kiritimatiella glycovorans</name>
    <dbReference type="NCBI Taxonomy" id="1307763"/>
    <lineage>
        <taxon>Bacteria</taxon>
        <taxon>Pseudomonadati</taxon>
        <taxon>Kiritimatiellota</taxon>
        <taxon>Kiritimatiellia</taxon>
        <taxon>Kiritimatiellales</taxon>
        <taxon>Kiritimatiellaceae</taxon>
        <taxon>Kiritimatiella</taxon>
    </lineage>
</organism>
<reference evidence="11" key="1">
    <citation type="submission" date="2015-02" db="EMBL/GenBank/DDBJ databases">
        <title>Description and complete genome sequence of the first cultured representative of the subdivision 5 of the Verrucomicrobia phylum.</title>
        <authorList>
            <person name="Spring S."/>
            <person name="Bunk B."/>
            <person name="Sproer C."/>
            <person name="Klenk H.-P."/>
        </authorList>
    </citation>
    <scope>NUCLEOTIDE SEQUENCE [LARGE SCALE GENOMIC DNA]</scope>
    <source>
        <strain evidence="11">L21-Fru-AB</strain>
    </source>
</reference>
<dbReference type="UniPathway" id="UPA00079"/>
<dbReference type="CDD" id="cd13962">
    <property type="entry name" value="PT_UbiA_UBIAD1"/>
    <property type="match status" value="1"/>
</dbReference>
<dbReference type="PANTHER" id="PTHR13929:SF0">
    <property type="entry name" value="UBIA PRENYLTRANSFERASE DOMAIN-CONTAINING PROTEIN 1"/>
    <property type="match status" value="1"/>
</dbReference>
<evidence type="ECO:0000313" key="10">
    <source>
        <dbReference type="EMBL" id="AKJ63302.1"/>
    </source>
</evidence>
<feature type="transmembrane region" description="Helical" evidence="9">
    <location>
        <begin position="165"/>
        <end position="185"/>
    </location>
</feature>
<evidence type="ECO:0000256" key="7">
    <source>
        <dbReference type="ARBA" id="ARBA00022989"/>
    </source>
</evidence>
<evidence type="ECO:0000256" key="1">
    <source>
        <dbReference type="ARBA" id="ARBA00004141"/>
    </source>
</evidence>
<evidence type="ECO:0000256" key="8">
    <source>
        <dbReference type="ARBA" id="ARBA00023136"/>
    </source>
</evidence>
<keyword evidence="8 9" id="KW-0472">Membrane</keyword>
<feature type="transmembrane region" description="Helical" evidence="9">
    <location>
        <begin position="39"/>
        <end position="57"/>
    </location>
</feature>
<dbReference type="PIRSF" id="PIRSF005355">
    <property type="entry name" value="UBIAD1"/>
    <property type="match status" value="1"/>
</dbReference>
<keyword evidence="4" id="KW-1003">Cell membrane</keyword>
<dbReference type="STRING" id="1307763.L21SP4_00012"/>
<evidence type="ECO:0000256" key="2">
    <source>
        <dbReference type="ARBA" id="ARBA00004863"/>
    </source>
</evidence>
<dbReference type="RefSeq" id="WP_052880747.1">
    <property type="nucleotide sequence ID" value="NZ_CP010904.1"/>
</dbReference>
<dbReference type="GO" id="GO:0042371">
    <property type="term" value="P:vitamin K biosynthetic process"/>
    <property type="evidence" value="ECO:0007669"/>
    <property type="project" value="TreeGrafter"/>
</dbReference>
<comment type="pathway">
    <text evidence="2">Quinol/quinone metabolism; menaquinone biosynthesis.</text>
</comment>
<feature type="transmembrane region" description="Helical" evidence="9">
    <location>
        <begin position="141"/>
        <end position="159"/>
    </location>
</feature>